<feature type="domain" description="EGF-like" evidence="18">
    <location>
        <begin position="377"/>
        <end position="415"/>
    </location>
</feature>
<keyword evidence="6" id="KW-0732">Signal</keyword>
<dbReference type="SMART" id="SM00179">
    <property type="entry name" value="EGF_CA"/>
    <property type="match status" value="2"/>
</dbReference>
<dbReference type="SMART" id="SM00130">
    <property type="entry name" value="KR"/>
    <property type="match status" value="1"/>
</dbReference>
<reference evidence="21" key="1">
    <citation type="submission" date="2020-10" db="EMBL/GenBank/DDBJ databases">
        <title>Chromosome-scale genome assembly of the Allis shad, Alosa alosa.</title>
        <authorList>
            <person name="Margot Z."/>
            <person name="Christophe K."/>
            <person name="Cabau C."/>
            <person name="Louis A."/>
            <person name="Berthelot C."/>
            <person name="Parey E."/>
            <person name="Roest Crollius H."/>
            <person name="Montfort J."/>
            <person name="Robinson-Rechavi M."/>
            <person name="Bucao C."/>
            <person name="Bouchez O."/>
            <person name="Gislard M."/>
            <person name="Lluch J."/>
            <person name="Milhes M."/>
            <person name="Lampietro C."/>
            <person name="Lopez Roques C."/>
            <person name="Donnadieu C."/>
            <person name="Braasch I."/>
            <person name="Desvignes T."/>
            <person name="Postlethwait J."/>
            <person name="Bobe J."/>
            <person name="Guiguen Y."/>
        </authorList>
    </citation>
    <scope>NUCLEOTIDE SEQUENCE</scope>
    <source>
        <strain evidence="21">M-15738</strain>
        <tissue evidence="21">Blood</tissue>
    </source>
</reference>
<evidence type="ECO:0000256" key="17">
    <source>
        <dbReference type="SAM" id="MobiDB-lite"/>
    </source>
</evidence>
<dbReference type="InterPro" id="IPR000742">
    <property type="entry name" value="EGF"/>
</dbReference>
<dbReference type="AlphaFoldDB" id="A0AAV6FII8"/>
<dbReference type="PROSITE" id="PS50240">
    <property type="entry name" value="TRYPSIN_DOM"/>
    <property type="match status" value="1"/>
</dbReference>
<evidence type="ECO:0000256" key="2">
    <source>
        <dbReference type="ARBA" id="ARBA00022525"/>
    </source>
</evidence>
<dbReference type="PRINTS" id="PR00018">
    <property type="entry name" value="KRINGLE"/>
</dbReference>
<dbReference type="InterPro" id="IPR043504">
    <property type="entry name" value="Peptidase_S1_PA_chymotrypsin"/>
</dbReference>
<dbReference type="PROSITE" id="PS00134">
    <property type="entry name" value="TRYPSIN_HIS"/>
    <property type="match status" value="1"/>
</dbReference>
<evidence type="ECO:0000256" key="16">
    <source>
        <dbReference type="RuleBase" id="RU363034"/>
    </source>
</evidence>
<dbReference type="PROSITE" id="PS50070">
    <property type="entry name" value="KRINGLE_2"/>
    <property type="match status" value="1"/>
</dbReference>
<keyword evidence="4 15" id="KW-0420">Kringle</keyword>
<sequence length="786" mass="87620">MNLLRCFGCCASKQESNETTEFGMLDGAGDVRGNFNELVLGGNRMPRHVTGSVSLCGWEQTGCGVDVIDWDETPFERSFQSKLAQARQGVIALRSQCVAETADNVLSTKIRQQFANIDKVEDIINGQIKKAAVMREQMQQTKARLKQRQDQMQEGQNGSGPDSAEETRQEYKTVEEMEWHLDKMEEKMFADKRRLDEMRFEEQVFRIFENSCESTANVEAMEEFGPTEKGNIEKAMSPALLLLILTLFGQSQPARGDLMKVFVDVVDALGDYAYYDYTEEPAAAASDYDLSWLSDLLDENRDDCEPNPCENNGTCEVKANGGYKCLCVPTYRGKRCEIYVSPCKKGNCGRGECVLIKTAPFYECKCTAPFRPPDCRKAAACKQNPCLNGGSCQKGRTRSQFTCLCPLGYSGKLCQVGPDDCYEGDGQSYQGFVSETMDGHDCLPWNSHLMRDGGFDLDTISGLGPHSYCRNPDGEDAPWCFIKIKKMLDWNFCNVTRCSGTTALPMVPVTPEIVNPLGTQAPSTQPFAQCGKPQPSAMTPRIFGGHKVMPATHPWQVSLQVRRKRSRDEFRHTCGGILIDSCWVLTAAHCINRMMEMQVEVGGIHIEKKEDSEQIIPVEDFIVHENYKETKEALFNDIALLRLKGPEGQCARETRFVKTACLPSGPLPDSSECYISGWGETETEYYSTRLLAAKVRLISQERCTAPQVYGDRLDDSMICAGRMQGAVDTCQGDSGGPLVCQKDGVHYVYGVVSWGDACGLKNKPGVYARVTKFVDWINSNKQKIKM</sequence>
<evidence type="ECO:0000256" key="14">
    <source>
        <dbReference type="PROSITE-ProRule" id="PRU00076"/>
    </source>
</evidence>
<dbReference type="Proteomes" id="UP000823561">
    <property type="component" value="Chromosome 22"/>
</dbReference>
<evidence type="ECO:0000256" key="1">
    <source>
        <dbReference type="ARBA" id="ARBA00004239"/>
    </source>
</evidence>
<evidence type="ECO:0000259" key="19">
    <source>
        <dbReference type="PROSITE" id="PS50070"/>
    </source>
</evidence>
<feature type="region of interest" description="Disordered" evidence="17">
    <location>
        <begin position="141"/>
        <end position="168"/>
    </location>
</feature>
<keyword evidence="7" id="KW-0677">Repeat</keyword>
<dbReference type="FunFam" id="2.10.25.10:FF:000321">
    <property type="entry name" value="Protein delta homolog 1"/>
    <property type="match status" value="1"/>
</dbReference>
<keyword evidence="5 16" id="KW-0645">Protease</keyword>
<dbReference type="InterPro" id="IPR009003">
    <property type="entry name" value="Peptidase_S1_PA"/>
</dbReference>
<evidence type="ECO:0000256" key="7">
    <source>
        <dbReference type="ARBA" id="ARBA00022737"/>
    </source>
</evidence>
<dbReference type="GO" id="GO:0005509">
    <property type="term" value="F:calcium ion binding"/>
    <property type="evidence" value="ECO:0007669"/>
    <property type="project" value="InterPro"/>
</dbReference>
<dbReference type="SUPFAM" id="SSF57196">
    <property type="entry name" value="EGF/Laminin"/>
    <property type="match status" value="1"/>
</dbReference>
<dbReference type="InterPro" id="IPR038178">
    <property type="entry name" value="Kringle_sf"/>
</dbReference>
<dbReference type="Pfam" id="PF00008">
    <property type="entry name" value="EGF"/>
    <property type="match status" value="2"/>
</dbReference>
<evidence type="ECO:0000256" key="8">
    <source>
        <dbReference type="ARBA" id="ARBA00022801"/>
    </source>
</evidence>
<evidence type="ECO:0000256" key="12">
    <source>
        <dbReference type="ARBA" id="ARBA00036320"/>
    </source>
</evidence>
<dbReference type="PRINTS" id="PR00722">
    <property type="entry name" value="CHYMOTRYPSIN"/>
</dbReference>
<feature type="compositionally biased region" description="Polar residues" evidence="17">
    <location>
        <begin position="150"/>
        <end position="160"/>
    </location>
</feature>
<dbReference type="SMART" id="SM00181">
    <property type="entry name" value="EGF"/>
    <property type="match status" value="3"/>
</dbReference>
<dbReference type="SMART" id="SM00020">
    <property type="entry name" value="Tryp_SPc"/>
    <property type="match status" value="1"/>
</dbReference>
<evidence type="ECO:0000256" key="6">
    <source>
        <dbReference type="ARBA" id="ARBA00022729"/>
    </source>
</evidence>
<dbReference type="InterPro" id="IPR050127">
    <property type="entry name" value="Serine_Proteases_S1"/>
</dbReference>
<keyword evidence="2" id="KW-0964">Secreted</keyword>
<dbReference type="CDD" id="cd00108">
    <property type="entry name" value="KR"/>
    <property type="match status" value="1"/>
</dbReference>
<dbReference type="EC" id="3.4.21.4" evidence="13"/>
<dbReference type="InterPro" id="IPR001314">
    <property type="entry name" value="Peptidase_S1A"/>
</dbReference>
<feature type="disulfide bond" evidence="14">
    <location>
        <begin position="386"/>
        <end position="403"/>
    </location>
</feature>
<dbReference type="InterPro" id="IPR018056">
    <property type="entry name" value="Kringle_CS"/>
</dbReference>
<dbReference type="InterPro" id="IPR013806">
    <property type="entry name" value="Kringle-like"/>
</dbReference>
<dbReference type="InterPro" id="IPR000001">
    <property type="entry name" value="Kringle"/>
</dbReference>
<dbReference type="PANTHER" id="PTHR24264">
    <property type="entry name" value="TRYPSIN-RELATED"/>
    <property type="match status" value="1"/>
</dbReference>
<dbReference type="PROSITE" id="PS00022">
    <property type="entry name" value="EGF_1"/>
    <property type="match status" value="2"/>
</dbReference>
<dbReference type="FunFam" id="2.40.20.10:FF:000001">
    <property type="entry name" value="Urokinase-type plasminogen activator"/>
    <property type="match status" value="1"/>
</dbReference>
<evidence type="ECO:0000256" key="15">
    <source>
        <dbReference type="PROSITE-ProRule" id="PRU00121"/>
    </source>
</evidence>
<dbReference type="PROSITE" id="PS00135">
    <property type="entry name" value="TRYPSIN_SER"/>
    <property type="match status" value="1"/>
</dbReference>
<dbReference type="GO" id="GO:0005615">
    <property type="term" value="C:extracellular space"/>
    <property type="evidence" value="ECO:0007669"/>
    <property type="project" value="TreeGrafter"/>
</dbReference>
<keyword evidence="10 14" id="KW-1015">Disulfide bond</keyword>
<feature type="disulfide bond" evidence="15">
    <location>
        <begin position="421"/>
        <end position="498"/>
    </location>
</feature>
<evidence type="ECO:0000259" key="18">
    <source>
        <dbReference type="PROSITE" id="PS50026"/>
    </source>
</evidence>
<keyword evidence="22" id="KW-1185">Reference proteome</keyword>
<keyword evidence="3 14" id="KW-0245">EGF-like domain</keyword>
<dbReference type="SUPFAM" id="SSF50494">
    <property type="entry name" value="Trypsin-like serine proteases"/>
    <property type="match status" value="1"/>
</dbReference>
<evidence type="ECO:0000256" key="10">
    <source>
        <dbReference type="ARBA" id="ARBA00023157"/>
    </source>
</evidence>
<evidence type="ECO:0000259" key="20">
    <source>
        <dbReference type="PROSITE" id="PS50240"/>
    </source>
</evidence>
<feature type="domain" description="EGF-like" evidence="18">
    <location>
        <begin position="300"/>
        <end position="337"/>
    </location>
</feature>
<dbReference type="Pfam" id="PF00089">
    <property type="entry name" value="Trypsin"/>
    <property type="match status" value="1"/>
</dbReference>
<dbReference type="PROSITE" id="PS00021">
    <property type="entry name" value="KRINGLE_1"/>
    <property type="match status" value="1"/>
</dbReference>
<dbReference type="FunFam" id="2.10.25.10:FF:000118">
    <property type="entry name" value="protein delta homolog 2"/>
    <property type="match status" value="1"/>
</dbReference>
<dbReference type="CDD" id="cd00190">
    <property type="entry name" value="Tryp_SPc"/>
    <property type="match status" value="1"/>
</dbReference>
<evidence type="ECO:0000256" key="3">
    <source>
        <dbReference type="ARBA" id="ARBA00022536"/>
    </source>
</evidence>
<keyword evidence="11" id="KW-0325">Glycoprotein</keyword>
<accession>A0AAV6FII8</accession>
<name>A0AAV6FII8_9TELE</name>
<dbReference type="GO" id="GO:0006508">
    <property type="term" value="P:proteolysis"/>
    <property type="evidence" value="ECO:0007669"/>
    <property type="project" value="UniProtKB-KW"/>
</dbReference>
<organism evidence="21 22">
    <name type="scientific">Alosa alosa</name>
    <name type="common">allis shad</name>
    <dbReference type="NCBI Taxonomy" id="278164"/>
    <lineage>
        <taxon>Eukaryota</taxon>
        <taxon>Metazoa</taxon>
        <taxon>Chordata</taxon>
        <taxon>Craniata</taxon>
        <taxon>Vertebrata</taxon>
        <taxon>Euteleostomi</taxon>
        <taxon>Actinopterygii</taxon>
        <taxon>Neopterygii</taxon>
        <taxon>Teleostei</taxon>
        <taxon>Clupei</taxon>
        <taxon>Clupeiformes</taxon>
        <taxon>Clupeoidei</taxon>
        <taxon>Clupeidae</taxon>
        <taxon>Alosa</taxon>
    </lineage>
</organism>
<keyword evidence="9 16" id="KW-0720">Serine protease</keyword>
<feature type="disulfide bond" evidence="14">
    <location>
        <begin position="327"/>
        <end position="336"/>
    </location>
</feature>
<comment type="subcellular location">
    <subcellularLocation>
        <location evidence="1">Secreted</location>
        <location evidence="1">Extracellular space</location>
    </subcellularLocation>
</comment>
<comment type="catalytic activity">
    <reaction evidence="12">
        <text>Preferential cleavage: Arg-|-Xaa, Lys-|-Xaa.</text>
        <dbReference type="EC" id="3.4.21.4"/>
    </reaction>
</comment>
<evidence type="ECO:0000256" key="13">
    <source>
        <dbReference type="ARBA" id="ARBA00038868"/>
    </source>
</evidence>
<dbReference type="PROSITE" id="PS01186">
    <property type="entry name" value="EGF_2"/>
    <property type="match status" value="2"/>
</dbReference>
<proteinExistence type="predicted"/>
<dbReference type="InterPro" id="IPR001881">
    <property type="entry name" value="EGF-like_Ca-bd_dom"/>
</dbReference>
<comment type="caution">
    <text evidence="21">The sequence shown here is derived from an EMBL/GenBank/DDBJ whole genome shotgun (WGS) entry which is preliminary data.</text>
</comment>
<feature type="domain" description="Peptidase S1" evidence="20">
    <location>
        <begin position="542"/>
        <end position="782"/>
    </location>
</feature>
<evidence type="ECO:0000256" key="4">
    <source>
        <dbReference type="ARBA" id="ARBA00022572"/>
    </source>
</evidence>
<dbReference type="Gene3D" id="2.10.25.10">
    <property type="entry name" value="Laminin"/>
    <property type="match status" value="2"/>
</dbReference>
<feature type="disulfide bond" evidence="14">
    <location>
        <begin position="405"/>
        <end position="414"/>
    </location>
</feature>
<protein>
    <recommendedName>
        <fullName evidence="13">trypsin</fullName>
        <ecNumber evidence="13">3.4.21.4</ecNumber>
    </recommendedName>
</protein>
<feature type="domain" description="Kringle" evidence="19">
    <location>
        <begin position="420"/>
        <end position="498"/>
    </location>
</feature>
<dbReference type="Pfam" id="PF00051">
    <property type="entry name" value="Kringle"/>
    <property type="match status" value="1"/>
</dbReference>
<dbReference type="InterPro" id="IPR018114">
    <property type="entry name" value="TRYPSIN_HIS"/>
</dbReference>
<evidence type="ECO:0000256" key="9">
    <source>
        <dbReference type="ARBA" id="ARBA00022825"/>
    </source>
</evidence>
<gene>
    <name evidence="21" type="ORF">AALO_G00277210</name>
</gene>
<comment type="caution">
    <text evidence="14">Lacks conserved residue(s) required for the propagation of feature annotation.</text>
</comment>
<evidence type="ECO:0000313" key="21">
    <source>
        <dbReference type="EMBL" id="KAG5262639.1"/>
    </source>
</evidence>
<dbReference type="SUPFAM" id="SSF57440">
    <property type="entry name" value="Kringle-like"/>
    <property type="match status" value="1"/>
</dbReference>
<evidence type="ECO:0000313" key="22">
    <source>
        <dbReference type="Proteomes" id="UP000823561"/>
    </source>
</evidence>
<keyword evidence="8 16" id="KW-0378">Hydrolase</keyword>
<dbReference type="InterPro" id="IPR001254">
    <property type="entry name" value="Trypsin_dom"/>
</dbReference>
<evidence type="ECO:0000256" key="11">
    <source>
        <dbReference type="ARBA" id="ARBA00023180"/>
    </source>
</evidence>
<dbReference type="CDD" id="cd00054">
    <property type="entry name" value="EGF_CA"/>
    <property type="match status" value="2"/>
</dbReference>
<dbReference type="PROSITE" id="PS50026">
    <property type="entry name" value="EGF_3"/>
    <property type="match status" value="2"/>
</dbReference>
<dbReference type="Gene3D" id="2.40.20.10">
    <property type="entry name" value="Plasminogen Kringle 4"/>
    <property type="match status" value="1"/>
</dbReference>
<dbReference type="EMBL" id="JADWDJ010000022">
    <property type="protein sequence ID" value="KAG5262639.1"/>
    <property type="molecule type" value="Genomic_DNA"/>
</dbReference>
<dbReference type="GO" id="GO:0004252">
    <property type="term" value="F:serine-type endopeptidase activity"/>
    <property type="evidence" value="ECO:0007669"/>
    <property type="project" value="UniProtKB-EC"/>
</dbReference>
<dbReference type="InterPro" id="IPR033116">
    <property type="entry name" value="TRYPSIN_SER"/>
</dbReference>
<evidence type="ECO:0000256" key="5">
    <source>
        <dbReference type="ARBA" id="ARBA00022670"/>
    </source>
</evidence>
<dbReference type="PANTHER" id="PTHR24264:SF40">
    <property type="entry name" value="HYALURONAN-BINDING PROTEIN 2"/>
    <property type="match status" value="1"/>
</dbReference>
<dbReference type="FunFam" id="2.40.10.10:FF:000069">
    <property type="entry name" value="Hyaluronan-binding protein 2"/>
    <property type="match status" value="1"/>
</dbReference>
<dbReference type="Gene3D" id="2.40.10.10">
    <property type="entry name" value="Trypsin-like serine proteases"/>
    <property type="match status" value="1"/>
</dbReference>